<dbReference type="InterPro" id="IPR029044">
    <property type="entry name" value="Nucleotide-diphossugar_trans"/>
</dbReference>
<feature type="domain" description="Glycosyltransferase 2-like" evidence="1">
    <location>
        <begin position="6"/>
        <end position="175"/>
    </location>
</feature>
<dbReference type="Pfam" id="PF00535">
    <property type="entry name" value="Glycos_transf_2"/>
    <property type="match status" value="1"/>
</dbReference>
<keyword evidence="3" id="KW-1185">Reference proteome</keyword>
<dbReference type="OrthoDB" id="396512at2"/>
<gene>
    <name evidence="2" type="ORF">DR864_26375</name>
</gene>
<dbReference type="EMBL" id="CP030850">
    <property type="protein sequence ID" value="AXE21011.1"/>
    <property type="molecule type" value="Genomic_DNA"/>
</dbReference>
<proteinExistence type="predicted"/>
<dbReference type="Gene3D" id="3.90.550.10">
    <property type="entry name" value="Spore Coat Polysaccharide Biosynthesis Protein SpsA, Chain A"/>
    <property type="match status" value="1"/>
</dbReference>
<evidence type="ECO:0000313" key="2">
    <source>
        <dbReference type="EMBL" id="AXE21011.1"/>
    </source>
</evidence>
<dbReference type="PANTHER" id="PTHR22916">
    <property type="entry name" value="GLYCOSYLTRANSFERASE"/>
    <property type="match status" value="1"/>
</dbReference>
<keyword evidence="2" id="KW-0808">Transferase</keyword>
<protein>
    <submittedName>
        <fullName evidence="2">Glycosyltransferase family 2 protein</fullName>
    </submittedName>
</protein>
<dbReference type="GO" id="GO:0016758">
    <property type="term" value="F:hexosyltransferase activity"/>
    <property type="evidence" value="ECO:0007669"/>
    <property type="project" value="UniProtKB-ARBA"/>
</dbReference>
<accession>A0A344TQU0</accession>
<name>A0A344TQU0_9BACT</name>
<sequence>MNPIVTVICTCYNHELFVRESLLSVIQQTYSAIQLIVIDNASTDESRRVIQRLVDEYPEIVFIRNTHNIGLCRAFNQGLGEATGKYVIDLAADDVMPPNRIEMQVQAFENLPKEYAVVFSNAAYIDSSGVKLGYHYALRANGHAKGQVPTGDIYKEILRRYFICTPSIMMRKSVLMKLGGYDENLSYEDFDFFIRSAHDYKYHYIDEVLMYKRVLDDSLATQFYRIGNPMLRSSWEVCNKAYDLSRSQEEYDILANRIREFIKKCFVAEDPEQALAFRKLLNYIEDPGWKTDLLVFLCRLHLPVNWLYQRYAKWRNHRNLALMQQGVPFVQLER</sequence>
<evidence type="ECO:0000259" key="1">
    <source>
        <dbReference type="Pfam" id="PF00535"/>
    </source>
</evidence>
<dbReference type="KEGG" id="run:DR864_26375"/>
<dbReference type="AlphaFoldDB" id="A0A344TQU0"/>
<reference evidence="2 3" key="1">
    <citation type="submission" date="2018-07" db="EMBL/GenBank/DDBJ databases">
        <title>Genome sequencing of Runella.</title>
        <authorList>
            <person name="Baek M.-G."/>
            <person name="Yi H."/>
        </authorList>
    </citation>
    <scope>NUCLEOTIDE SEQUENCE [LARGE SCALE GENOMIC DNA]</scope>
    <source>
        <strain evidence="2 3">HYN0085</strain>
    </source>
</reference>
<organism evidence="2 3">
    <name type="scientific">Runella rosea</name>
    <dbReference type="NCBI Taxonomy" id="2259595"/>
    <lineage>
        <taxon>Bacteria</taxon>
        <taxon>Pseudomonadati</taxon>
        <taxon>Bacteroidota</taxon>
        <taxon>Cytophagia</taxon>
        <taxon>Cytophagales</taxon>
        <taxon>Spirosomataceae</taxon>
        <taxon>Runella</taxon>
    </lineage>
</organism>
<evidence type="ECO:0000313" key="3">
    <source>
        <dbReference type="Proteomes" id="UP000251993"/>
    </source>
</evidence>
<dbReference type="Proteomes" id="UP000251993">
    <property type="component" value="Chromosome"/>
</dbReference>
<dbReference type="SUPFAM" id="SSF53448">
    <property type="entry name" value="Nucleotide-diphospho-sugar transferases"/>
    <property type="match status" value="1"/>
</dbReference>
<dbReference type="PANTHER" id="PTHR22916:SF3">
    <property type="entry name" value="UDP-GLCNAC:BETAGAL BETA-1,3-N-ACETYLGLUCOSAMINYLTRANSFERASE-LIKE PROTEIN 1"/>
    <property type="match status" value="1"/>
</dbReference>
<dbReference type="InterPro" id="IPR001173">
    <property type="entry name" value="Glyco_trans_2-like"/>
</dbReference>
<dbReference type="RefSeq" id="WP_114069774.1">
    <property type="nucleotide sequence ID" value="NZ_CP030850.1"/>
</dbReference>